<evidence type="ECO:0000313" key="2">
    <source>
        <dbReference type="Proteomes" id="UP000245626"/>
    </source>
</evidence>
<name>A0ACD0P324_9BASI</name>
<organism evidence="1 2">
    <name type="scientific">Violaceomyces palustris</name>
    <dbReference type="NCBI Taxonomy" id="1673888"/>
    <lineage>
        <taxon>Eukaryota</taxon>
        <taxon>Fungi</taxon>
        <taxon>Dikarya</taxon>
        <taxon>Basidiomycota</taxon>
        <taxon>Ustilaginomycotina</taxon>
        <taxon>Ustilaginomycetes</taxon>
        <taxon>Violaceomycetales</taxon>
        <taxon>Violaceomycetaceae</taxon>
        <taxon>Violaceomyces</taxon>
    </lineage>
</organism>
<evidence type="ECO:0000313" key="1">
    <source>
        <dbReference type="EMBL" id="PWN52377.1"/>
    </source>
</evidence>
<accession>A0ACD0P324</accession>
<gene>
    <name evidence="1" type="ORF">IE53DRAFT_385168</name>
</gene>
<keyword evidence="2" id="KW-1185">Reference proteome</keyword>
<dbReference type="EMBL" id="KZ819780">
    <property type="protein sequence ID" value="PWN52377.1"/>
    <property type="molecule type" value="Genomic_DNA"/>
</dbReference>
<sequence length="456" mass="48378">MSMFGSLDGPQGFGRGFNPFGHLMGERGFAPPPRAYDEFFKAYSMAMLPGRERLNVSYGGKIIMPPSALAHLTNLEIESPWLFELRSTKASEPKRTHAGVLEFIADEGNVHLPAWMMRTLGLSEGDPIRLTGASLPKGKMVKIQPQTVDFLEISDPKAVLEQALRNFSTLTVGDIIEISYNCLTFEILIMEITPDAEGIAIIETDLEVDFAPPKGYVEPTPQPRPPPPTMASKLNIDSNKVESIPPTRVSTPGSSGLGGGGAQSGANGNLAGPFRGGGQTLSGKKTKGKKDKPIEQLDPFSMVRRTDKPRIVTSETQMEEKKIPAALNLPFGKLFFGYDVIPVGGTEEVVEKEEAEAKAEGKEESKISFSGDGQTLSGRAPRVRPAAKKQDQGPGNQGGSEGQGGNGRTLGGRALGGGGSSSSTSRSSTSSAQRSNGGSGSGSKALDKEIIEIDSD</sequence>
<protein>
    <submittedName>
        <fullName evidence="1">UFD1-domain-containing protein</fullName>
    </submittedName>
</protein>
<proteinExistence type="predicted"/>
<dbReference type="Proteomes" id="UP000245626">
    <property type="component" value="Unassembled WGS sequence"/>
</dbReference>
<reference evidence="1 2" key="1">
    <citation type="journal article" date="2018" name="Mol. Biol. Evol.">
        <title>Broad Genomic Sampling Reveals a Smut Pathogenic Ancestry of the Fungal Clade Ustilaginomycotina.</title>
        <authorList>
            <person name="Kijpornyongpan T."/>
            <person name="Mondo S.J."/>
            <person name="Barry K."/>
            <person name="Sandor L."/>
            <person name="Lee J."/>
            <person name="Lipzen A."/>
            <person name="Pangilinan J."/>
            <person name="LaButti K."/>
            <person name="Hainaut M."/>
            <person name="Henrissat B."/>
            <person name="Grigoriev I.V."/>
            <person name="Spatafora J.W."/>
            <person name="Aime M.C."/>
        </authorList>
    </citation>
    <scope>NUCLEOTIDE SEQUENCE [LARGE SCALE GENOMIC DNA]</scope>
    <source>
        <strain evidence="1 2">SA 807</strain>
    </source>
</reference>